<dbReference type="SMART" id="SM00406">
    <property type="entry name" value="IGv"/>
    <property type="match status" value="3"/>
</dbReference>
<evidence type="ECO:0000256" key="7">
    <source>
        <dbReference type="SAM" id="MobiDB-lite"/>
    </source>
</evidence>
<dbReference type="InterPro" id="IPR036179">
    <property type="entry name" value="Ig-like_dom_sf"/>
</dbReference>
<gene>
    <name evidence="9" type="ORF">HPG69_002133</name>
</gene>
<evidence type="ECO:0000256" key="2">
    <source>
        <dbReference type="ARBA" id="ARBA00022859"/>
    </source>
</evidence>
<dbReference type="GO" id="GO:0002250">
    <property type="term" value="P:adaptive immune response"/>
    <property type="evidence" value="ECO:0007669"/>
    <property type="project" value="UniProtKB-KW"/>
</dbReference>
<dbReference type="PANTHER" id="PTHR19343">
    <property type="entry name" value="T CELL RECEPTOR ALPHA VARIABLE 1-2"/>
    <property type="match status" value="1"/>
</dbReference>
<proteinExistence type="predicted"/>
<dbReference type="PANTHER" id="PTHR19343:SF14">
    <property type="entry name" value="IG-LIKE DOMAIN-CONTAINING PROTEIN-RELATED"/>
    <property type="match status" value="1"/>
</dbReference>
<feature type="compositionally biased region" description="Basic and acidic residues" evidence="7">
    <location>
        <begin position="75"/>
        <end position="84"/>
    </location>
</feature>
<feature type="domain" description="Immunoglobulin V-set" evidence="8">
    <location>
        <begin position="20"/>
        <end position="131"/>
    </location>
</feature>
<evidence type="ECO:0000256" key="1">
    <source>
        <dbReference type="ARBA" id="ARBA00022729"/>
    </source>
</evidence>
<dbReference type="Gene3D" id="2.60.40.10">
    <property type="entry name" value="Immunoglobulins"/>
    <property type="match status" value="4"/>
</dbReference>
<keyword evidence="3" id="KW-1064">Adaptive immunity</keyword>
<evidence type="ECO:0000256" key="6">
    <source>
        <dbReference type="ARBA" id="ARBA00043266"/>
    </source>
</evidence>
<dbReference type="SUPFAM" id="SSF48726">
    <property type="entry name" value="Immunoglobulin"/>
    <property type="match status" value="5"/>
</dbReference>
<evidence type="ECO:0000313" key="10">
    <source>
        <dbReference type="Proteomes" id="UP000551758"/>
    </source>
</evidence>
<dbReference type="Pfam" id="PF07686">
    <property type="entry name" value="V-set"/>
    <property type="match status" value="2"/>
</dbReference>
<dbReference type="AlphaFoldDB" id="A0A7J7FD86"/>
<evidence type="ECO:0000256" key="5">
    <source>
        <dbReference type="ARBA" id="ARBA00023319"/>
    </source>
</evidence>
<dbReference type="InterPro" id="IPR051006">
    <property type="entry name" value="TCR_variable_domain"/>
</dbReference>
<evidence type="ECO:0000313" key="9">
    <source>
        <dbReference type="EMBL" id="KAF5925684.1"/>
    </source>
</evidence>
<comment type="caution">
    <text evidence="9">The sequence shown here is derived from an EMBL/GenBank/DDBJ whole genome shotgun (WGS) entry which is preliminary data.</text>
</comment>
<dbReference type="Proteomes" id="UP000551758">
    <property type="component" value="Unassembled WGS sequence"/>
</dbReference>
<organism evidence="9 10">
    <name type="scientific">Diceros bicornis minor</name>
    <name type="common">South-central black rhinoceros</name>
    <dbReference type="NCBI Taxonomy" id="77932"/>
    <lineage>
        <taxon>Eukaryota</taxon>
        <taxon>Metazoa</taxon>
        <taxon>Chordata</taxon>
        <taxon>Craniata</taxon>
        <taxon>Vertebrata</taxon>
        <taxon>Euteleostomi</taxon>
        <taxon>Mammalia</taxon>
        <taxon>Eutheria</taxon>
        <taxon>Laurasiatheria</taxon>
        <taxon>Perissodactyla</taxon>
        <taxon>Rhinocerotidae</taxon>
        <taxon>Diceros</taxon>
    </lineage>
</organism>
<feature type="domain" description="Immunoglobulin V-set" evidence="8">
    <location>
        <begin position="213"/>
        <end position="276"/>
    </location>
</feature>
<dbReference type="InterPro" id="IPR013106">
    <property type="entry name" value="Ig_V-set"/>
</dbReference>
<evidence type="ECO:0000259" key="8">
    <source>
        <dbReference type="SMART" id="SM00406"/>
    </source>
</evidence>
<accession>A0A7J7FD86</accession>
<reference evidence="9 10" key="1">
    <citation type="journal article" date="2020" name="Mol. Biol. Evol.">
        <title>Interspecific Gene Flow and the Evolution of Specialization in Black and White Rhinoceros.</title>
        <authorList>
            <person name="Moodley Y."/>
            <person name="Westbury M.V."/>
            <person name="Russo I.M."/>
            <person name="Gopalakrishnan S."/>
            <person name="Rakotoarivelo A."/>
            <person name="Olsen R.A."/>
            <person name="Prost S."/>
            <person name="Tunstall T."/>
            <person name="Ryder O.A."/>
            <person name="Dalen L."/>
            <person name="Bruford M.W."/>
        </authorList>
    </citation>
    <scope>NUCLEOTIDE SEQUENCE [LARGE SCALE GENOMIC DNA]</scope>
    <source>
        <strain evidence="9">SBR-YM</strain>
        <tissue evidence="9">Skin</tissue>
    </source>
</reference>
<name>A0A7J7FD86_DICBM</name>
<keyword evidence="1" id="KW-0732">Signal</keyword>
<dbReference type="InterPro" id="IPR013783">
    <property type="entry name" value="Ig-like_fold"/>
</dbReference>
<dbReference type="GO" id="GO:0042605">
    <property type="term" value="F:peptide antigen binding"/>
    <property type="evidence" value="ECO:0007669"/>
    <property type="project" value="TreeGrafter"/>
</dbReference>
<dbReference type="GO" id="GO:0042101">
    <property type="term" value="C:T cell receptor complex"/>
    <property type="evidence" value="ECO:0007669"/>
    <property type="project" value="UniProtKB-KW"/>
</dbReference>
<dbReference type="EMBL" id="JACDTQ010000812">
    <property type="protein sequence ID" value="KAF5925684.1"/>
    <property type="molecule type" value="Genomic_DNA"/>
</dbReference>
<evidence type="ECO:0000256" key="4">
    <source>
        <dbReference type="ARBA" id="ARBA00023170"/>
    </source>
</evidence>
<keyword evidence="10" id="KW-1185">Reference proteome</keyword>
<feature type="non-terminal residue" evidence="9">
    <location>
        <position position="362"/>
    </location>
</feature>
<keyword evidence="6" id="KW-1279">T cell receptor</keyword>
<sequence length="362" mass="40152">MNSKELYSTLHITASQSEDSATYLCAVRHSAPRCSAACTQTAAGPAAPPLPWSEHVAPTVAFAQRSPKGGLSRGENQERGKGPQHVIDIHSIMKEKEDQRLTVLLDKTAKHLSLHIAATQPGDSAVYFCATSTRCFPDTCNLYDTSSVSYSLFWYKQPSSGAMMFLIHQNSCSRQNATKGRYSLNFQKANKFINLVISASQLKDSAVYFCVLRYPILFWYVQYPDEGPQLLLRATKANEKGSNKGFEATYDTETTSFHLEKASIQESDSAVYYCALRVSGKNQVEQSPPSLIIVEGENCTFQCNYTVSPFSNLRWYKLDTGRGPVSLITMTRSGSKKLNGRYTVTVDTTTQHSFLHITAAQL</sequence>
<feature type="region of interest" description="Disordered" evidence="7">
    <location>
        <begin position="65"/>
        <end position="84"/>
    </location>
</feature>
<evidence type="ECO:0000256" key="3">
    <source>
        <dbReference type="ARBA" id="ARBA00023130"/>
    </source>
</evidence>
<protein>
    <recommendedName>
        <fullName evidence="8">Immunoglobulin V-set domain-containing protein</fullName>
    </recommendedName>
</protein>
<keyword evidence="2" id="KW-0391">Immunity</keyword>
<keyword evidence="5" id="KW-0393">Immunoglobulin domain</keyword>
<keyword evidence="4" id="KW-0675">Receptor</keyword>
<feature type="domain" description="Immunoglobulin V-set" evidence="8">
    <location>
        <begin position="139"/>
        <end position="212"/>
    </location>
</feature>